<dbReference type="InterPro" id="IPR039615">
    <property type="entry name" value="PKS"/>
</dbReference>
<dbReference type="Proteomes" id="UP001454036">
    <property type="component" value="Unassembled WGS sequence"/>
</dbReference>
<keyword evidence="3" id="KW-1185">Reference proteome</keyword>
<accession>A0AAV3QBT1</accession>
<evidence type="ECO:0000313" key="2">
    <source>
        <dbReference type="EMBL" id="GAA0161078.1"/>
    </source>
</evidence>
<reference evidence="2 3" key="1">
    <citation type="submission" date="2024-01" db="EMBL/GenBank/DDBJ databases">
        <title>The complete chloroplast genome sequence of Lithospermum erythrorhizon: insights into the phylogenetic relationship among Boraginaceae species and the maternal lineages of purple gromwells.</title>
        <authorList>
            <person name="Okada T."/>
            <person name="Watanabe K."/>
        </authorList>
    </citation>
    <scope>NUCLEOTIDE SEQUENCE [LARGE SCALE GENOMIC DNA]</scope>
</reference>
<evidence type="ECO:0000256" key="1">
    <source>
        <dbReference type="SAM" id="MobiDB-lite"/>
    </source>
</evidence>
<comment type="caution">
    <text evidence="2">The sequence shown here is derived from an EMBL/GenBank/DDBJ whole genome shotgun (WGS) entry which is preliminary data.</text>
</comment>
<organism evidence="2 3">
    <name type="scientific">Lithospermum erythrorhizon</name>
    <name type="common">Purple gromwell</name>
    <name type="synonym">Lithospermum officinale var. erythrorhizon</name>
    <dbReference type="NCBI Taxonomy" id="34254"/>
    <lineage>
        <taxon>Eukaryota</taxon>
        <taxon>Viridiplantae</taxon>
        <taxon>Streptophyta</taxon>
        <taxon>Embryophyta</taxon>
        <taxon>Tracheophyta</taxon>
        <taxon>Spermatophyta</taxon>
        <taxon>Magnoliopsida</taxon>
        <taxon>eudicotyledons</taxon>
        <taxon>Gunneridae</taxon>
        <taxon>Pentapetalae</taxon>
        <taxon>asterids</taxon>
        <taxon>lamiids</taxon>
        <taxon>Boraginales</taxon>
        <taxon>Boraginaceae</taxon>
        <taxon>Boraginoideae</taxon>
        <taxon>Lithospermeae</taxon>
        <taxon>Lithospermum</taxon>
    </lineage>
</organism>
<protein>
    <submittedName>
        <fullName evidence="2">Uncharacterized protein</fullName>
    </submittedName>
</protein>
<name>A0AAV3QBT1_LITER</name>
<evidence type="ECO:0000313" key="3">
    <source>
        <dbReference type="Proteomes" id="UP001454036"/>
    </source>
</evidence>
<dbReference type="PANTHER" id="PTHR33781">
    <property type="entry name" value="PROTEIN PHYTOCHROME KINASE SUBSTRATE 1-RELATED"/>
    <property type="match status" value="1"/>
</dbReference>
<proteinExistence type="predicted"/>
<dbReference type="EMBL" id="BAABME010036223">
    <property type="protein sequence ID" value="GAA0161078.1"/>
    <property type="molecule type" value="Genomic_DNA"/>
</dbReference>
<dbReference type="PANTHER" id="PTHR33781:SF3">
    <property type="entry name" value="PROTEIN PHYTOCHROME KINASE SUBSTRATE 3"/>
    <property type="match status" value="1"/>
</dbReference>
<gene>
    <name evidence="2" type="ORF">LIER_43553</name>
</gene>
<dbReference type="GO" id="GO:0009638">
    <property type="term" value="P:phototropism"/>
    <property type="evidence" value="ECO:0007669"/>
    <property type="project" value="InterPro"/>
</dbReference>
<feature type="compositionally biased region" description="Polar residues" evidence="1">
    <location>
        <begin position="147"/>
        <end position="156"/>
    </location>
</feature>
<dbReference type="AlphaFoldDB" id="A0AAV3QBT1"/>
<feature type="region of interest" description="Disordered" evidence="1">
    <location>
        <begin position="134"/>
        <end position="156"/>
    </location>
</feature>
<sequence length="455" mass="50433">METENNATNLHVASFACYLDTENNFMHKIKKALEDPTPQTISSPEKSFQIHQLKSKPPLVKSSSVKNNNNHISHSPRVASFSHYLNNNSEENFMLKVTSNIEKSKVKDGEIDIFGADKYFKMKLDDETQPCMNNRTPNNLHNHKKSNVGSKTPSVYSEASSWNSQTALMKKLHYQRNPSDQNLSDQMKQKKALGIRFLNSFACTGPCMEKKSIYVNQNRPDYGSRLTNDHYPSQNFSKQAEILSLKLEDQPRESLEVFGCKSMRKGDIVAANLERKVSMLSWDAIPKAESFTTTTQKSSSHCDDMASDASSDLFEIENILGNGYDTISSCMSPTNYAPSEASIQWSVVTASAAEFASVISDNYEERSVSVAGDVHSRSEKTIKSAMVAKGGQKSNKTGGFLGCNSQKAVDVAETHVLNAKNVNQKGKNHGVDLNVSLSKLQASAKVKDIVTFTPR</sequence>